<gene>
    <name evidence="1" type="ORF">BCV70DRAFT_202782</name>
</gene>
<name>A0A317XJQ7_9BASI</name>
<reference evidence="1 2" key="1">
    <citation type="journal article" date="2018" name="Mol. Biol. Evol.">
        <title>Broad Genomic Sampling Reveals a Smut Pathogenic Ancestry of the Fungal Clade Ustilaginomycotina.</title>
        <authorList>
            <person name="Kijpornyongpan T."/>
            <person name="Mondo S.J."/>
            <person name="Barry K."/>
            <person name="Sandor L."/>
            <person name="Lee J."/>
            <person name="Lipzen A."/>
            <person name="Pangilinan J."/>
            <person name="LaButti K."/>
            <person name="Hainaut M."/>
            <person name="Henrissat B."/>
            <person name="Grigoriev I.V."/>
            <person name="Spatafora J.W."/>
            <person name="Aime M.C."/>
        </authorList>
    </citation>
    <scope>NUCLEOTIDE SEQUENCE [LARGE SCALE GENOMIC DNA]</scope>
    <source>
        <strain evidence="1 2">MCA 3645</strain>
    </source>
</reference>
<organism evidence="1 2">
    <name type="scientific">Testicularia cyperi</name>
    <dbReference type="NCBI Taxonomy" id="1882483"/>
    <lineage>
        <taxon>Eukaryota</taxon>
        <taxon>Fungi</taxon>
        <taxon>Dikarya</taxon>
        <taxon>Basidiomycota</taxon>
        <taxon>Ustilaginomycotina</taxon>
        <taxon>Ustilaginomycetes</taxon>
        <taxon>Ustilaginales</taxon>
        <taxon>Anthracoideaceae</taxon>
        <taxon>Testicularia</taxon>
    </lineage>
</organism>
<evidence type="ECO:0000313" key="1">
    <source>
        <dbReference type="EMBL" id="PWY97520.1"/>
    </source>
</evidence>
<dbReference type="AlphaFoldDB" id="A0A317XJQ7"/>
<proteinExistence type="predicted"/>
<dbReference type="Proteomes" id="UP000246740">
    <property type="component" value="Unassembled WGS sequence"/>
</dbReference>
<keyword evidence="2" id="KW-1185">Reference proteome</keyword>
<accession>A0A317XJQ7</accession>
<dbReference type="EMBL" id="KZ819206">
    <property type="protein sequence ID" value="PWY97520.1"/>
    <property type="molecule type" value="Genomic_DNA"/>
</dbReference>
<sequence length="124" mass="13811">MSALRHRNFVGSPLFRKRCMLAASVVHPSRASNRGSASRDYGLNLGRIRSSFSNPRAHGLQAGIETEARSSIKSIIGRDASARKKCDISLATPRSFERAVHKFLCRVARCAFTSSSRTRYRCPR</sequence>
<dbReference type="InParanoid" id="A0A317XJQ7"/>
<protein>
    <submittedName>
        <fullName evidence="1">Uncharacterized protein</fullName>
    </submittedName>
</protein>
<evidence type="ECO:0000313" key="2">
    <source>
        <dbReference type="Proteomes" id="UP000246740"/>
    </source>
</evidence>